<keyword evidence="1" id="KW-0472">Membrane</keyword>
<dbReference type="AlphaFoldDB" id="A0AAV4M816"/>
<keyword evidence="3" id="KW-1185">Reference proteome</keyword>
<organism evidence="2 3">
    <name type="scientific">Caerostris extrusa</name>
    <name type="common">Bark spider</name>
    <name type="synonym">Caerostris bankana</name>
    <dbReference type="NCBI Taxonomy" id="172846"/>
    <lineage>
        <taxon>Eukaryota</taxon>
        <taxon>Metazoa</taxon>
        <taxon>Ecdysozoa</taxon>
        <taxon>Arthropoda</taxon>
        <taxon>Chelicerata</taxon>
        <taxon>Arachnida</taxon>
        <taxon>Araneae</taxon>
        <taxon>Araneomorphae</taxon>
        <taxon>Entelegynae</taxon>
        <taxon>Araneoidea</taxon>
        <taxon>Araneidae</taxon>
        <taxon>Caerostris</taxon>
    </lineage>
</organism>
<feature type="transmembrane region" description="Helical" evidence="1">
    <location>
        <begin position="157"/>
        <end position="177"/>
    </location>
</feature>
<proteinExistence type="predicted"/>
<evidence type="ECO:0000313" key="2">
    <source>
        <dbReference type="EMBL" id="GIX68566.1"/>
    </source>
</evidence>
<comment type="caution">
    <text evidence="2">The sequence shown here is derived from an EMBL/GenBank/DDBJ whole genome shotgun (WGS) entry which is preliminary data.</text>
</comment>
<dbReference type="Proteomes" id="UP001054945">
    <property type="component" value="Unassembled WGS sequence"/>
</dbReference>
<feature type="transmembrane region" description="Helical" evidence="1">
    <location>
        <begin position="6"/>
        <end position="30"/>
    </location>
</feature>
<keyword evidence="1" id="KW-1133">Transmembrane helix</keyword>
<dbReference type="EMBL" id="BPLR01001976">
    <property type="protein sequence ID" value="GIX68566.1"/>
    <property type="molecule type" value="Genomic_DNA"/>
</dbReference>
<reference evidence="2 3" key="1">
    <citation type="submission" date="2021-06" db="EMBL/GenBank/DDBJ databases">
        <title>Caerostris extrusa draft genome.</title>
        <authorList>
            <person name="Kono N."/>
            <person name="Arakawa K."/>
        </authorList>
    </citation>
    <scope>NUCLEOTIDE SEQUENCE [LARGE SCALE GENOMIC DNA]</scope>
</reference>
<accession>A0AAV4M816</accession>
<sequence>MLYAYAHATFFMLTFANGLITMMFVSLLSYKIYYDLSDIMNEYRRSLLKLIINNYIDELSIQKCLADYRLIVDCIDQVETGFSGLTLFWLDLIAGKNLSRRRCLEKLVVRFSEKAAYNFYVDGKICLPKLHCFGLLAETIRGTTLELSGGNLFVLKYNLILSVIGLMVTYGVLIFNLNNFDVHDYNKTNASHMIPRF</sequence>
<protein>
    <submittedName>
        <fullName evidence="2">Uncharacterized protein</fullName>
    </submittedName>
</protein>
<gene>
    <name evidence="2" type="primary">AVEN_31147_1</name>
    <name evidence="2" type="ORF">CEXT_102741</name>
</gene>
<name>A0AAV4M816_CAEEX</name>
<evidence type="ECO:0000256" key="1">
    <source>
        <dbReference type="SAM" id="Phobius"/>
    </source>
</evidence>
<evidence type="ECO:0000313" key="3">
    <source>
        <dbReference type="Proteomes" id="UP001054945"/>
    </source>
</evidence>
<keyword evidence="1" id="KW-0812">Transmembrane</keyword>